<dbReference type="AlphaFoldDB" id="A0A0G1B7H2"/>
<feature type="active site" description="Nucleophile" evidence="4">
    <location>
        <position position="200"/>
    </location>
</feature>
<evidence type="ECO:0000313" key="6">
    <source>
        <dbReference type="EMBL" id="KKS69207.1"/>
    </source>
</evidence>
<comment type="catalytic activity">
    <reaction evidence="4">
        <text>dUMP + (6R)-5,10-methylene-5,6,7,8-tetrahydrofolate = 7,8-dihydrofolate + dTMP</text>
        <dbReference type="Rhea" id="RHEA:12104"/>
        <dbReference type="ChEBI" id="CHEBI:15636"/>
        <dbReference type="ChEBI" id="CHEBI:57451"/>
        <dbReference type="ChEBI" id="CHEBI:63528"/>
        <dbReference type="ChEBI" id="CHEBI:246422"/>
        <dbReference type="EC" id="2.1.1.45"/>
    </reaction>
</comment>
<dbReference type="NCBIfam" id="NF002496">
    <property type="entry name" value="PRK01827.1-2"/>
    <property type="match status" value="1"/>
</dbReference>
<comment type="pathway">
    <text evidence="4">Pyrimidine metabolism; dTTP biosynthesis.</text>
</comment>
<keyword evidence="4" id="KW-0545">Nucleotide biosynthesis</keyword>
<dbReference type="PANTHER" id="PTHR11548">
    <property type="entry name" value="THYMIDYLATE SYNTHASE 1"/>
    <property type="match status" value="1"/>
</dbReference>
<dbReference type="GO" id="GO:0005829">
    <property type="term" value="C:cytosol"/>
    <property type="evidence" value="ECO:0007669"/>
    <property type="project" value="TreeGrafter"/>
</dbReference>
<dbReference type="InterPro" id="IPR023451">
    <property type="entry name" value="Thymidate_synth/dCMP_Mease_dom"/>
</dbReference>
<dbReference type="NCBIfam" id="TIGR03284">
    <property type="entry name" value="thym_sym"/>
    <property type="match status" value="1"/>
</dbReference>
<keyword evidence="2 4" id="KW-0489">Methyltransferase</keyword>
<comment type="caution">
    <text evidence="4">Lacks conserved residue(s) required for the propagation of feature annotation.</text>
</comment>
<dbReference type="Proteomes" id="UP000034785">
    <property type="component" value="Unassembled WGS sequence"/>
</dbReference>
<keyword evidence="3 4" id="KW-0808">Transferase</keyword>
<dbReference type="EMBL" id="LCEJ01000061">
    <property type="protein sequence ID" value="KKS69207.1"/>
    <property type="molecule type" value="Genomic_DNA"/>
</dbReference>
<keyword evidence="4" id="KW-0963">Cytoplasm</keyword>
<comment type="subunit">
    <text evidence="4">Homodimer.</text>
</comment>
<dbReference type="GO" id="GO:0032259">
    <property type="term" value="P:methylation"/>
    <property type="evidence" value="ECO:0007669"/>
    <property type="project" value="UniProtKB-KW"/>
</dbReference>
<dbReference type="SUPFAM" id="SSF55831">
    <property type="entry name" value="Thymidylate synthase/dCMP hydroxymethylase"/>
    <property type="match status" value="1"/>
</dbReference>
<organism evidence="6 7">
    <name type="scientific">Candidatus Daviesbacteria bacterium GW2011_GWA2_42_7</name>
    <dbReference type="NCBI Taxonomy" id="1618425"/>
    <lineage>
        <taxon>Bacteria</taxon>
        <taxon>Candidatus Daviesiibacteriota</taxon>
    </lineage>
</organism>
<dbReference type="HAMAP" id="MF_00008">
    <property type="entry name" value="Thymidy_synth_bact"/>
    <property type="match status" value="1"/>
</dbReference>
<dbReference type="Gene3D" id="3.30.572.10">
    <property type="entry name" value="Thymidylate synthase/dCMP hydroxymethylase domain"/>
    <property type="match status" value="1"/>
</dbReference>
<dbReference type="InterPro" id="IPR000398">
    <property type="entry name" value="Thymidylate_synthase"/>
</dbReference>
<comment type="similarity">
    <text evidence="4">Belongs to the thymidylate synthase family. Bacterial-type ThyA subfamily.</text>
</comment>
<evidence type="ECO:0000256" key="3">
    <source>
        <dbReference type="ARBA" id="ARBA00022679"/>
    </source>
</evidence>
<accession>A0A0G1B7H2</accession>
<protein>
    <recommendedName>
        <fullName evidence="1 4">Thymidylate synthase</fullName>
        <shortName evidence="4">TS</shortName>
        <shortName evidence="4">TSase</shortName>
        <ecNumber evidence="1 4">2.1.1.45</ecNumber>
    </recommendedName>
</protein>
<dbReference type="UniPathway" id="UPA00575"/>
<dbReference type="Pfam" id="PF00303">
    <property type="entry name" value="Thymidylat_synt"/>
    <property type="match status" value="1"/>
</dbReference>
<proteinExistence type="inferred from homology"/>
<dbReference type="GO" id="GO:0006235">
    <property type="term" value="P:dTTP biosynthetic process"/>
    <property type="evidence" value="ECO:0007669"/>
    <property type="project" value="UniProtKB-UniRule"/>
</dbReference>
<evidence type="ECO:0000256" key="4">
    <source>
        <dbReference type="HAMAP-Rule" id="MF_00008"/>
    </source>
</evidence>
<name>A0A0G1B7H2_9BACT</name>
<dbReference type="EC" id="2.1.1.45" evidence="1 4"/>
<feature type="binding site" description="in other chain" evidence="4">
    <location>
        <begin position="220"/>
        <end position="223"/>
    </location>
    <ligand>
        <name>dUMP</name>
        <dbReference type="ChEBI" id="CHEBI:246422"/>
        <note>ligand shared between dimeric partners</note>
    </ligand>
</feature>
<comment type="function">
    <text evidence="4">Catalyzes the reductive methylation of 2'-deoxyuridine-5'-monophosphate (dUMP) to 2'-deoxythymidine-5'-monophosphate (dTMP) while utilizing 5,10-methylenetetrahydrofolate (mTHF) as the methyl donor and reductant in the reaction, yielding dihydrofolate (DHF) as a by-product. This enzymatic reaction provides an intracellular de novo source of dTMP, an essential precursor for DNA biosynthesis.</text>
</comment>
<comment type="subcellular location">
    <subcellularLocation>
        <location evidence="4">Cytoplasm</location>
    </subcellularLocation>
</comment>
<comment type="caution">
    <text evidence="6">The sequence shown here is derived from an EMBL/GenBank/DDBJ whole genome shotgun (WGS) entry which is preliminary data.</text>
</comment>
<dbReference type="GO" id="GO:0004799">
    <property type="term" value="F:thymidylate synthase activity"/>
    <property type="evidence" value="ECO:0007669"/>
    <property type="project" value="UniProtKB-UniRule"/>
</dbReference>
<dbReference type="InterPro" id="IPR036926">
    <property type="entry name" value="Thymidate_synth/dCMP_Mease_sf"/>
</dbReference>
<evidence type="ECO:0000256" key="1">
    <source>
        <dbReference type="ARBA" id="ARBA00011947"/>
    </source>
</evidence>
<reference evidence="6 7" key="1">
    <citation type="journal article" date="2015" name="Nature">
        <title>rRNA introns, odd ribosomes, and small enigmatic genomes across a large radiation of phyla.</title>
        <authorList>
            <person name="Brown C.T."/>
            <person name="Hug L.A."/>
            <person name="Thomas B.C."/>
            <person name="Sharon I."/>
            <person name="Castelle C.J."/>
            <person name="Singh A."/>
            <person name="Wilkins M.J."/>
            <person name="Williams K.H."/>
            <person name="Banfield J.F."/>
        </authorList>
    </citation>
    <scope>NUCLEOTIDE SEQUENCE [LARGE SCALE GENOMIC DNA]</scope>
</reference>
<gene>
    <name evidence="4" type="primary">thyA</name>
    <name evidence="6" type="ORF">UV41_C0061G0005</name>
</gene>
<dbReference type="GO" id="GO:0006231">
    <property type="term" value="P:dTMP biosynthetic process"/>
    <property type="evidence" value="ECO:0007669"/>
    <property type="project" value="UniProtKB-UniRule"/>
</dbReference>
<feature type="binding site" description="in other chain" evidence="4">
    <location>
        <begin position="261"/>
        <end position="263"/>
    </location>
    <ligand>
        <name>dUMP</name>
        <dbReference type="ChEBI" id="CHEBI:246422"/>
        <note>ligand shared between dimeric partners</note>
    </ligand>
</feature>
<feature type="domain" description="Thymidylate synthase/dCMP hydroxymethylase" evidence="5">
    <location>
        <begin position="13"/>
        <end position="318"/>
    </location>
</feature>
<feature type="binding site" description="in other chain" evidence="4">
    <location>
        <position position="231"/>
    </location>
    <ligand>
        <name>dUMP</name>
        <dbReference type="ChEBI" id="CHEBI:246422"/>
        <note>ligand shared between dimeric partners</note>
    </ligand>
</feature>
<dbReference type="PATRIC" id="fig|1618425.3.peg.823"/>
<sequence>MHGEREDVHPEYQYLGLLQDIMDHGKDKPSLGGGIDLRGVFGRQNRWALPEGFPLLTTKKVFYKTAFREMLWFISGDSNIKKLVDENIHIWDEWPYRSYRQAVEIGEVPMLSQEDFVQKIKEEDAESEFVKVWGELGPVYGRQWRRWRAADGREIDQLAWLIDKIKRTPTRKHALVSAWNPEFIYEMAAPGEKMMDLPPCHTMWQVDVEEGELSLQLYQRSADVFLGVPFNIAQYALLTHMLAQVTDLRPGELVHTFGNVHIYFNQFDQVKEQLSREPRPMPKLWLSPDIKDIDKFTMDDIHVEGYDPHPPIRAEVVVVGGKF</sequence>
<dbReference type="InterPro" id="IPR045097">
    <property type="entry name" value="Thymidate_synth/dCMP_Mease"/>
</dbReference>
<evidence type="ECO:0000256" key="2">
    <source>
        <dbReference type="ARBA" id="ARBA00022603"/>
    </source>
</evidence>
<feature type="binding site" evidence="4">
    <location>
        <position position="223"/>
    </location>
    <ligand>
        <name>(6R)-5,10-methylene-5,6,7,8-tetrahydrofolate</name>
        <dbReference type="ChEBI" id="CHEBI:15636"/>
    </ligand>
</feature>
<dbReference type="PANTHER" id="PTHR11548:SF1">
    <property type="entry name" value="THYMIDYLATE SYNTHASE 1"/>
    <property type="match status" value="1"/>
</dbReference>
<dbReference type="CDD" id="cd00351">
    <property type="entry name" value="TS_Pyrimidine_HMase"/>
    <property type="match status" value="1"/>
</dbReference>
<evidence type="ECO:0000259" key="5">
    <source>
        <dbReference type="Pfam" id="PF00303"/>
    </source>
</evidence>
<dbReference type="PRINTS" id="PR00108">
    <property type="entry name" value="THYMDSNTHASE"/>
</dbReference>
<evidence type="ECO:0000313" key="7">
    <source>
        <dbReference type="Proteomes" id="UP000034785"/>
    </source>
</evidence>